<dbReference type="AlphaFoldDB" id="A0A6P1P3M6"/>
<dbReference type="GO" id="GO:0005886">
    <property type="term" value="C:plasma membrane"/>
    <property type="evidence" value="ECO:0007669"/>
    <property type="project" value="TreeGrafter"/>
</dbReference>
<dbReference type="Proteomes" id="UP000464214">
    <property type="component" value="Chromosome"/>
</dbReference>
<dbReference type="InterPro" id="IPR050256">
    <property type="entry name" value="Glycosyltransferase_2"/>
</dbReference>
<feature type="domain" description="Glycosyltransferase 2-like" evidence="2">
    <location>
        <begin position="5"/>
        <end position="163"/>
    </location>
</feature>
<dbReference type="PANTHER" id="PTHR48090">
    <property type="entry name" value="UNDECAPRENYL-PHOSPHATE 4-DEOXY-4-FORMAMIDO-L-ARABINOSE TRANSFERASE-RELATED"/>
    <property type="match status" value="1"/>
</dbReference>
<organism evidence="3 4">
    <name type="scientific">Nibribacter ruber</name>
    <dbReference type="NCBI Taxonomy" id="2698458"/>
    <lineage>
        <taxon>Bacteria</taxon>
        <taxon>Pseudomonadati</taxon>
        <taxon>Bacteroidota</taxon>
        <taxon>Cytophagia</taxon>
        <taxon>Cytophagales</taxon>
        <taxon>Hymenobacteraceae</taxon>
        <taxon>Nibribacter</taxon>
    </lineage>
</organism>
<gene>
    <name evidence="3" type="ORF">GU926_17030</name>
</gene>
<keyword evidence="1" id="KW-1133">Transmembrane helix</keyword>
<evidence type="ECO:0000313" key="3">
    <source>
        <dbReference type="EMBL" id="QHL89037.1"/>
    </source>
</evidence>
<dbReference type="Pfam" id="PF00535">
    <property type="entry name" value="Glycos_transf_2"/>
    <property type="match status" value="1"/>
</dbReference>
<evidence type="ECO:0000313" key="4">
    <source>
        <dbReference type="Proteomes" id="UP000464214"/>
    </source>
</evidence>
<dbReference type="EMBL" id="CP047897">
    <property type="protein sequence ID" value="QHL89037.1"/>
    <property type="molecule type" value="Genomic_DNA"/>
</dbReference>
<evidence type="ECO:0000256" key="1">
    <source>
        <dbReference type="SAM" id="Phobius"/>
    </source>
</evidence>
<dbReference type="SUPFAM" id="SSF53448">
    <property type="entry name" value="Nucleotide-diphospho-sugar transferases"/>
    <property type="match status" value="1"/>
</dbReference>
<name>A0A6P1P3M6_9BACT</name>
<feature type="transmembrane region" description="Helical" evidence="1">
    <location>
        <begin position="264"/>
        <end position="290"/>
    </location>
</feature>
<proteinExistence type="predicted"/>
<reference evidence="3 4" key="1">
    <citation type="submission" date="2020-01" db="EMBL/GenBank/DDBJ databases">
        <authorList>
            <person name="Kim M."/>
        </authorList>
    </citation>
    <scope>NUCLEOTIDE SEQUENCE [LARGE SCALE GENOMIC DNA]</scope>
    <source>
        <strain evidence="3 4">BT10</strain>
    </source>
</reference>
<evidence type="ECO:0000259" key="2">
    <source>
        <dbReference type="Pfam" id="PF00535"/>
    </source>
</evidence>
<dbReference type="InterPro" id="IPR029044">
    <property type="entry name" value="Nucleotide-diphossugar_trans"/>
</dbReference>
<dbReference type="Gene3D" id="3.90.550.10">
    <property type="entry name" value="Spore Coat Polysaccharide Biosynthesis Protein SpsA, Chain A"/>
    <property type="match status" value="1"/>
</dbReference>
<keyword evidence="1" id="KW-0812">Transmembrane</keyword>
<keyword evidence="3" id="KW-0808">Transferase</keyword>
<sequence length="309" mass="35219">MPLLSVIVPCYFNEANIPVTVPRLLENEKLFTQEVDFEYVFVDDGSKDNTLQQLLLAREKYGSKIKVVQLAKNVGSYTAIMAGMEYATGNCLVIISADLQDPPELMVKMYDYWQAGIKLVLGSREDRKDPFAKRLFANIFHKIMQKVAFQHLPPGGFDYVFFDKRIKEEVLKIKDHNSNVLYLMAWLGFDYVTIPYTRGRREIGTSKWTFSKNVKLFLDSILSFSYFPVRVISGVGIALGLIAFCYALFLIIAKLSGAYMVEGWSSLMVVLLFVSAFQMIALGVIGEYVWRGLDATRKRPLYIVEKAFL</sequence>
<dbReference type="PANTHER" id="PTHR48090:SF8">
    <property type="entry name" value="GLYCOSYLTRANSFERASE CSBB-RELATED"/>
    <property type="match status" value="1"/>
</dbReference>
<protein>
    <submittedName>
        <fullName evidence="3">Glycosyltransferase</fullName>
    </submittedName>
</protein>
<dbReference type="InterPro" id="IPR001173">
    <property type="entry name" value="Glyco_trans_2-like"/>
</dbReference>
<dbReference type="KEGG" id="nib:GU926_17030"/>
<keyword evidence="1" id="KW-0472">Membrane</keyword>
<keyword evidence="4" id="KW-1185">Reference proteome</keyword>
<dbReference type="GO" id="GO:0016740">
    <property type="term" value="F:transferase activity"/>
    <property type="evidence" value="ECO:0007669"/>
    <property type="project" value="UniProtKB-KW"/>
</dbReference>
<dbReference type="CDD" id="cd04187">
    <property type="entry name" value="DPM1_like_bac"/>
    <property type="match status" value="1"/>
</dbReference>
<feature type="transmembrane region" description="Helical" evidence="1">
    <location>
        <begin position="231"/>
        <end position="252"/>
    </location>
</feature>
<dbReference type="RefSeq" id="WP_160694003.1">
    <property type="nucleotide sequence ID" value="NZ_CP047897.1"/>
</dbReference>
<accession>A0A6P1P3M6</accession>